<sequence length="531" mass="60622">MSGMKIVCCMLTRNNEASLAKAVRSVMPHLDDIVIVDTGSEDGSVQTARELGARVYEAEWNDHFGEARNISLKYADGADWVLVIDADEEFVWKGETGLKEWLGSLARHTVVAFECRHYETKDDRMLAVTHVDRLFSPRHYRYEGGIHEKLVAACEGIQRLNAQCPFASFRHVGYSSEFHLAKSRRNMRILGRELQARPSDGRIHRYLAAELHHVGSYIECIEYANSALSLLAGSDAYSRAQAHYFKIMACLHLEQSLEAEQAVRASVEDLPSYPDPYAIQIEICYSERRWEEAYAWYRRWERKVARQTEFLPDHCGSRADVIRRHGRIAAVKAKKIEETFGKEVREMKVAILIVHPQLEADREELLEHLSLRFKDMPYEIGLWSKPSFGKDAKNWPKRSRIRWVEEQGAEQAGAKFAAACRADILWIWHPNERLASEWDEETFAETIACGGDVLVRAYSDRLGCEWTERRIRVAANSGIADPGLSLSRGTAGIIVERPFVVSSDKRNAYREISLGAPPIQRMLVAFACQRY</sequence>
<dbReference type="PANTHER" id="PTHR43630">
    <property type="entry name" value="POLY-BETA-1,6-N-ACETYL-D-GLUCOSAMINE SYNTHASE"/>
    <property type="match status" value="1"/>
</dbReference>
<dbReference type="InterPro" id="IPR029044">
    <property type="entry name" value="Nucleotide-diphossugar_trans"/>
</dbReference>
<evidence type="ECO:0000259" key="1">
    <source>
        <dbReference type="Pfam" id="PF00535"/>
    </source>
</evidence>
<dbReference type="PANTHER" id="PTHR43630:SF2">
    <property type="entry name" value="GLYCOSYLTRANSFERASE"/>
    <property type="match status" value="1"/>
</dbReference>
<dbReference type="OrthoDB" id="9815923at2"/>
<name>A0A3D9KDV3_9BACL</name>
<dbReference type="EMBL" id="QRDZ01000007">
    <property type="protein sequence ID" value="RED84099.1"/>
    <property type="molecule type" value="Genomic_DNA"/>
</dbReference>
<dbReference type="SUPFAM" id="SSF53448">
    <property type="entry name" value="Nucleotide-diphospho-sugar transferases"/>
    <property type="match status" value="1"/>
</dbReference>
<dbReference type="AlphaFoldDB" id="A0A3D9KDV3"/>
<proteinExistence type="predicted"/>
<dbReference type="Pfam" id="PF00535">
    <property type="entry name" value="Glycos_transf_2"/>
    <property type="match status" value="1"/>
</dbReference>
<dbReference type="Gene3D" id="1.25.40.10">
    <property type="entry name" value="Tetratricopeptide repeat domain"/>
    <property type="match status" value="1"/>
</dbReference>
<comment type="caution">
    <text evidence="2">The sequence shown here is derived from an EMBL/GenBank/DDBJ whole genome shotgun (WGS) entry which is preliminary data.</text>
</comment>
<evidence type="ECO:0000313" key="3">
    <source>
        <dbReference type="Proteomes" id="UP000256977"/>
    </source>
</evidence>
<gene>
    <name evidence="2" type="ORF">DFP98_107207</name>
</gene>
<dbReference type="Proteomes" id="UP000256977">
    <property type="component" value="Unassembled WGS sequence"/>
</dbReference>
<keyword evidence="3" id="KW-1185">Reference proteome</keyword>
<dbReference type="RefSeq" id="WP_116060722.1">
    <property type="nucleotide sequence ID" value="NZ_QRDZ01000007.1"/>
</dbReference>
<reference evidence="2 3" key="1">
    <citation type="submission" date="2018-07" db="EMBL/GenBank/DDBJ databases">
        <title>Genomic Encyclopedia of Type Strains, Phase III (KMG-III): the genomes of soil and plant-associated and newly described type strains.</title>
        <authorList>
            <person name="Whitman W."/>
        </authorList>
    </citation>
    <scope>NUCLEOTIDE SEQUENCE [LARGE SCALE GENOMIC DNA]</scope>
    <source>
        <strain evidence="2 3">CECT 7287</strain>
    </source>
</reference>
<dbReference type="SUPFAM" id="SSF48452">
    <property type="entry name" value="TPR-like"/>
    <property type="match status" value="1"/>
</dbReference>
<feature type="domain" description="Glycosyltransferase 2-like" evidence="1">
    <location>
        <begin position="9"/>
        <end position="90"/>
    </location>
</feature>
<keyword evidence="2" id="KW-0808">Transferase</keyword>
<dbReference type="InterPro" id="IPR001173">
    <property type="entry name" value="Glyco_trans_2-like"/>
</dbReference>
<protein>
    <submittedName>
        <fullName evidence="2">Glycosyltransferase involved in cell wall biosynthesis</fullName>
    </submittedName>
</protein>
<evidence type="ECO:0000313" key="2">
    <source>
        <dbReference type="EMBL" id="RED84099.1"/>
    </source>
</evidence>
<dbReference type="Gene3D" id="3.90.550.10">
    <property type="entry name" value="Spore Coat Polysaccharide Biosynthesis Protein SpsA, Chain A"/>
    <property type="match status" value="1"/>
</dbReference>
<dbReference type="GO" id="GO:0016740">
    <property type="term" value="F:transferase activity"/>
    <property type="evidence" value="ECO:0007669"/>
    <property type="project" value="UniProtKB-KW"/>
</dbReference>
<accession>A0A3D9KDV3</accession>
<dbReference type="InterPro" id="IPR011990">
    <property type="entry name" value="TPR-like_helical_dom_sf"/>
</dbReference>
<organism evidence="2 3">
    <name type="scientific">Cohnella phaseoli</name>
    <dbReference type="NCBI Taxonomy" id="456490"/>
    <lineage>
        <taxon>Bacteria</taxon>
        <taxon>Bacillati</taxon>
        <taxon>Bacillota</taxon>
        <taxon>Bacilli</taxon>
        <taxon>Bacillales</taxon>
        <taxon>Paenibacillaceae</taxon>
        <taxon>Cohnella</taxon>
    </lineage>
</organism>